<organism evidence="7 8">
    <name type="scientific">Corynespora cassiicola Philippines</name>
    <dbReference type="NCBI Taxonomy" id="1448308"/>
    <lineage>
        <taxon>Eukaryota</taxon>
        <taxon>Fungi</taxon>
        <taxon>Dikarya</taxon>
        <taxon>Ascomycota</taxon>
        <taxon>Pezizomycotina</taxon>
        <taxon>Dothideomycetes</taxon>
        <taxon>Pleosporomycetidae</taxon>
        <taxon>Pleosporales</taxon>
        <taxon>Corynesporascaceae</taxon>
        <taxon>Corynespora</taxon>
    </lineage>
</organism>
<keyword evidence="5" id="KW-0539">Nucleus</keyword>
<proteinExistence type="predicted"/>
<keyword evidence="4" id="KW-0804">Transcription</keyword>
<evidence type="ECO:0000256" key="2">
    <source>
        <dbReference type="ARBA" id="ARBA00023015"/>
    </source>
</evidence>
<keyword evidence="2" id="KW-0805">Transcription regulation</keyword>
<gene>
    <name evidence="7" type="ORF">BS50DRAFT_268162</name>
</gene>
<dbReference type="InterPro" id="IPR050987">
    <property type="entry name" value="AtrR-like"/>
</dbReference>
<dbReference type="GO" id="GO:0003677">
    <property type="term" value="F:DNA binding"/>
    <property type="evidence" value="ECO:0007669"/>
    <property type="project" value="UniProtKB-KW"/>
</dbReference>
<name>A0A2T2NZE3_CORCC</name>
<evidence type="ECO:0000256" key="1">
    <source>
        <dbReference type="ARBA" id="ARBA00004123"/>
    </source>
</evidence>
<dbReference type="GO" id="GO:0006351">
    <property type="term" value="P:DNA-templated transcription"/>
    <property type="evidence" value="ECO:0007669"/>
    <property type="project" value="InterPro"/>
</dbReference>
<evidence type="ECO:0000256" key="3">
    <source>
        <dbReference type="ARBA" id="ARBA00023125"/>
    </source>
</evidence>
<dbReference type="InterPro" id="IPR007219">
    <property type="entry name" value="XnlR_reg_dom"/>
</dbReference>
<reference evidence="7 8" key="1">
    <citation type="journal article" date="2018" name="Front. Microbiol.">
        <title>Genome-Wide Analysis of Corynespora cassiicola Leaf Fall Disease Putative Effectors.</title>
        <authorList>
            <person name="Lopez D."/>
            <person name="Ribeiro S."/>
            <person name="Label P."/>
            <person name="Fumanal B."/>
            <person name="Venisse J.S."/>
            <person name="Kohler A."/>
            <person name="de Oliveira R.R."/>
            <person name="Labutti K."/>
            <person name="Lipzen A."/>
            <person name="Lail K."/>
            <person name="Bauer D."/>
            <person name="Ohm R.A."/>
            <person name="Barry K.W."/>
            <person name="Spatafora J."/>
            <person name="Grigoriev I.V."/>
            <person name="Martin F.M."/>
            <person name="Pujade-Renaud V."/>
        </authorList>
    </citation>
    <scope>NUCLEOTIDE SEQUENCE [LARGE SCALE GENOMIC DNA]</scope>
    <source>
        <strain evidence="7 8">Philippines</strain>
    </source>
</reference>
<protein>
    <recommendedName>
        <fullName evidence="6">Xylanolytic transcriptional activator regulatory domain-containing protein</fullName>
    </recommendedName>
</protein>
<dbReference type="PANTHER" id="PTHR46910:SF37">
    <property type="entry name" value="ZN(II)2CYS6 TRANSCRIPTION FACTOR (EUROFUNG)"/>
    <property type="match status" value="1"/>
</dbReference>
<keyword evidence="3" id="KW-0238">DNA-binding</keyword>
<evidence type="ECO:0000256" key="5">
    <source>
        <dbReference type="ARBA" id="ARBA00023242"/>
    </source>
</evidence>
<comment type="subcellular location">
    <subcellularLocation>
        <location evidence="1">Nucleus</location>
    </subcellularLocation>
</comment>
<sequence>MKVVERVPAPAPDIDRSQVFGAERSLIATYIQLYFEHVHPSFPFLDQKHIETAALGEHLAQTLASDKSWSALFYTVLALGSQYNDGGGFQPSNNISWRFFSTALALFPDLLISKAALTTVQAITAMAIYASTVSSMQFSYVMISEGAKKAQALGYNRLPTPGDNPRNRAFWVLYCMEKTLTFTTMRGSVIMDSDISSAVPSSVGGMSGLDNFDWFVAWVRLSRLSSRIYASLHSVSVRGRSSTYYKTTISLLKAELETWRASIPALIQPDQPIRPHVIRTSQMMRTCVKLHFSYDSTMLHLERAALQLEGSNTPGSEATTNIMRTARSILGVTKHIDVQPYTPLWELAGVPLSALLVLFDLVIDNPTHPDTTANLALIDVGCGYFSHIEYASEGALPGSITSEFSHIARSYVREKNDPAHGTRPSATITSATILNENLADSSGLIQPRPATADQPPAYNFGPDWNLQDLNSSVFPGTDILDLFGSSLPGWENEWVFRTTSHS</sequence>
<dbReference type="Pfam" id="PF04082">
    <property type="entry name" value="Fungal_trans"/>
    <property type="match status" value="1"/>
</dbReference>
<accession>A0A2T2NZE3</accession>
<dbReference type="STRING" id="1448308.A0A2T2NZE3"/>
<keyword evidence="8" id="KW-1185">Reference proteome</keyword>
<dbReference type="EMBL" id="KZ678131">
    <property type="protein sequence ID" value="PSN70794.1"/>
    <property type="molecule type" value="Genomic_DNA"/>
</dbReference>
<dbReference type="GO" id="GO:0003700">
    <property type="term" value="F:DNA-binding transcription factor activity"/>
    <property type="evidence" value="ECO:0007669"/>
    <property type="project" value="InterPro"/>
</dbReference>
<dbReference type="AlphaFoldDB" id="A0A2T2NZE3"/>
<dbReference type="Proteomes" id="UP000240883">
    <property type="component" value="Unassembled WGS sequence"/>
</dbReference>
<dbReference type="OrthoDB" id="39175at2759"/>
<dbReference type="CDD" id="cd12148">
    <property type="entry name" value="fungal_TF_MHR"/>
    <property type="match status" value="1"/>
</dbReference>
<evidence type="ECO:0000256" key="4">
    <source>
        <dbReference type="ARBA" id="ARBA00023163"/>
    </source>
</evidence>
<dbReference type="SMART" id="SM00906">
    <property type="entry name" value="Fungal_trans"/>
    <property type="match status" value="1"/>
</dbReference>
<dbReference type="GO" id="GO:0008270">
    <property type="term" value="F:zinc ion binding"/>
    <property type="evidence" value="ECO:0007669"/>
    <property type="project" value="InterPro"/>
</dbReference>
<feature type="domain" description="Xylanolytic transcriptional activator regulatory" evidence="6">
    <location>
        <begin position="139"/>
        <end position="206"/>
    </location>
</feature>
<dbReference type="GO" id="GO:0005634">
    <property type="term" value="C:nucleus"/>
    <property type="evidence" value="ECO:0007669"/>
    <property type="project" value="UniProtKB-SubCell"/>
</dbReference>
<evidence type="ECO:0000313" key="8">
    <source>
        <dbReference type="Proteomes" id="UP000240883"/>
    </source>
</evidence>
<dbReference type="PANTHER" id="PTHR46910">
    <property type="entry name" value="TRANSCRIPTION FACTOR PDR1"/>
    <property type="match status" value="1"/>
</dbReference>
<evidence type="ECO:0000259" key="6">
    <source>
        <dbReference type="SMART" id="SM00906"/>
    </source>
</evidence>
<evidence type="ECO:0000313" key="7">
    <source>
        <dbReference type="EMBL" id="PSN70794.1"/>
    </source>
</evidence>